<evidence type="ECO:0000313" key="2">
    <source>
        <dbReference type="Proteomes" id="UP000019132"/>
    </source>
</evidence>
<dbReference type="EMBL" id="GL376626">
    <property type="status" value="NOT_ANNOTATED_CDS"/>
    <property type="molecule type" value="Genomic_DNA"/>
</dbReference>
<accession>K3W9B4</accession>
<sequence>MFVLNVNRPLKDYRSTRTSESFFLPEQLSPMVTKTRQLLNECFLTNFFSRHTDREKIKKSSYVLEMQMMLHPLFKRMKELSTIMQLCNSQLGAACHTIERIEIAVKDAVKLRLQTILQLLATDSLPELVLPAGMPTAFADERTELFGSAPTPVASAPTRLSQVEEELERWLDDPAPLF</sequence>
<reference evidence="2" key="1">
    <citation type="journal article" date="2010" name="Genome Biol.">
        <title>Genome sequence of the necrotrophic plant pathogen Pythium ultimum reveals original pathogenicity mechanisms and effector repertoire.</title>
        <authorList>
            <person name="Levesque C.A."/>
            <person name="Brouwer H."/>
            <person name="Cano L."/>
            <person name="Hamilton J.P."/>
            <person name="Holt C."/>
            <person name="Huitema E."/>
            <person name="Raffaele S."/>
            <person name="Robideau G.P."/>
            <person name="Thines M."/>
            <person name="Win J."/>
            <person name="Zerillo M.M."/>
            <person name="Beakes G.W."/>
            <person name="Boore J.L."/>
            <person name="Busam D."/>
            <person name="Dumas B."/>
            <person name="Ferriera S."/>
            <person name="Fuerstenberg S.I."/>
            <person name="Gachon C.M."/>
            <person name="Gaulin E."/>
            <person name="Govers F."/>
            <person name="Grenville-Briggs L."/>
            <person name="Horner N."/>
            <person name="Hostetler J."/>
            <person name="Jiang R.H."/>
            <person name="Johnson J."/>
            <person name="Krajaejun T."/>
            <person name="Lin H."/>
            <person name="Meijer H.J."/>
            <person name="Moore B."/>
            <person name="Morris P."/>
            <person name="Phuntmart V."/>
            <person name="Puiu D."/>
            <person name="Shetty J."/>
            <person name="Stajich J.E."/>
            <person name="Tripathy S."/>
            <person name="Wawra S."/>
            <person name="van West P."/>
            <person name="Whitty B.R."/>
            <person name="Coutinho P.M."/>
            <person name="Henrissat B."/>
            <person name="Martin F."/>
            <person name="Thomas P.D."/>
            <person name="Tyler B.M."/>
            <person name="De Vries R.P."/>
            <person name="Kamoun S."/>
            <person name="Yandell M."/>
            <person name="Tisserat N."/>
            <person name="Buell C.R."/>
        </authorList>
    </citation>
    <scope>NUCLEOTIDE SEQUENCE</scope>
    <source>
        <strain evidence="2">DAOM:BR144</strain>
    </source>
</reference>
<proteinExistence type="predicted"/>
<name>K3W9B4_GLOUD</name>
<reference evidence="2" key="2">
    <citation type="submission" date="2010-04" db="EMBL/GenBank/DDBJ databases">
        <authorList>
            <person name="Buell R."/>
            <person name="Hamilton J."/>
            <person name="Hostetler J."/>
        </authorList>
    </citation>
    <scope>NUCLEOTIDE SEQUENCE [LARGE SCALE GENOMIC DNA]</scope>
    <source>
        <strain evidence="2">DAOM:BR144</strain>
    </source>
</reference>
<evidence type="ECO:0000313" key="1">
    <source>
        <dbReference type="EnsemblProtists" id="PYU1_T001555"/>
    </source>
</evidence>
<dbReference type="InParanoid" id="K3W9B4"/>
<organism evidence="1 2">
    <name type="scientific">Globisporangium ultimum (strain ATCC 200006 / CBS 805.95 / DAOM BR144)</name>
    <name type="common">Pythium ultimum</name>
    <dbReference type="NCBI Taxonomy" id="431595"/>
    <lineage>
        <taxon>Eukaryota</taxon>
        <taxon>Sar</taxon>
        <taxon>Stramenopiles</taxon>
        <taxon>Oomycota</taxon>
        <taxon>Peronosporomycetes</taxon>
        <taxon>Pythiales</taxon>
        <taxon>Pythiaceae</taxon>
        <taxon>Globisporangium</taxon>
    </lineage>
</organism>
<dbReference type="EnsemblProtists" id="PYU1_T001555">
    <property type="protein sequence ID" value="PYU1_T001555"/>
    <property type="gene ID" value="PYU1_G001555"/>
</dbReference>
<keyword evidence="2" id="KW-1185">Reference proteome</keyword>
<protein>
    <submittedName>
        <fullName evidence="1">Uncharacterized protein</fullName>
    </submittedName>
</protein>
<reference evidence="1" key="3">
    <citation type="submission" date="2015-02" db="UniProtKB">
        <authorList>
            <consortium name="EnsemblProtists"/>
        </authorList>
    </citation>
    <scope>IDENTIFICATION</scope>
    <source>
        <strain evidence="1">DAOM BR144</strain>
    </source>
</reference>
<dbReference type="HOGENOM" id="CLU_1513522_0_0_1"/>
<dbReference type="AlphaFoldDB" id="K3W9B4"/>
<dbReference type="Proteomes" id="UP000019132">
    <property type="component" value="Unassembled WGS sequence"/>
</dbReference>
<dbReference type="VEuPathDB" id="FungiDB:PYU1_G001555"/>